<feature type="transmembrane region" description="Helical" evidence="1">
    <location>
        <begin position="71"/>
        <end position="94"/>
    </location>
</feature>
<protein>
    <submittedName>
        <fullName evidence="2">Uncharacterized protein</fullName>
    </submittedName>
</protein>
<evidence type="ECO:0000256" key="1">
    <source>
        <dbReference type="SAM" id="Phobius"/>
    </source>
</evidence>
<gene>
    <name evidence="2" type="ORF">ND2E_0404</name>
</gene>
<comment type="caution">
    <text evidence="2">The sequence shown here is derived from an EMBL/GenBank/DDBJ whole genome shotgun (WGS) entry which is preliminary data.</text>
</comment>
<dbReference type="EMBL" id="JQED01000055">
    <property type="protein sequence ID" value="KGJ86997.1"/>
    <property type="molecule type" value="Genomic_DNA"/>
</dbReference>
<dbReference type="AlphaFoldDB" id="A0A099KA86"/>
<dbReference type="Proteomes" id="UP000029843">
    <property type="component" value="Unassembled WGS sequence"/>
</dbReference>
<feature type="transmembrane region" description="Helical" evidence="1">
    <location>
        <begin position="215"/>
        <end position="236"/>
    </location>
</feature>
<organism evidence="2 3">
    <name type="scientific">Colwellia psychrerythraea</name>
    <name type="common">Vibrio psychroerythus</name>
    <dbReference type="NCBI Taxonomy" id="28229"/>
    <lineage>
        <taxon>Bacteria</taxon>
        <taxon>Pseudomonadati</taxon>
        <taxon>Pseudomonadota</taxon>
        <taxon>Gammaproteobacteria</taxon>
        <taxon>Alteromonadales</taxon>
        <taxon>Colwelliaceae</taxon>
        <taxon>Colwellia</taxon>
    </lineage>
</organism>
<sequence length="254" mass="28605">MAVKFEGTIPVDKYLDKIINVMFGTLSSRLIVTGLGFLTFGFWDVIVFGWETKVLNRDVAPPGEDMGWSEWLGLALLVLGIAMSVTKSIISFFVSRADDLAEQKIKLLEGYHLLSPVRLQHELWKVYKIRNADTDVSKRVLDHPTNKMGVMDLFKKCHLDVECNDNNWICLKGWAFKHRFWAGFLFFIAILFLLGSTLILASLEYAAPGISSSGPYAYEAFLGLSLLILISNCYIFSDLTKMGTAINLVENYTP</sequence>
<reference evidence="2 3" key="1">
    <citation type="submission" date="2014-08" db="EMBL/GenBank/DDBJ databases">
        <title>Genomic and Phenotypic Diversity of Colwellia psychrerythraea strains from Disparate Marine Basins.</title>
        <authorList>
            <person name="Techtmann S.M."/>
            <person name="Stelling S.C."/>
            <person name="Utturkar S.M."/>
            <person name="Alshibli N."/>
            <person name="Harris A."/>
            <person name="Brown S.D."/>
            <person name="Hazen T.C."/>
        </authorList>
    </citation>
    <scope>NUCLEOTIDE SEQUENCE [LARGE SCALE GENOMIC DNA]</scope>
    <source>
        <strain evidence="2 3">ND2E</strain>
    </source>
</reference>
<keyword evidence="1" id="KW-0812">Transmembrane</keyword>
<evidence type="ECO:0000313" key="3">
    <source>
        <dbReference type="Proteomes" id="UP000029843"/>
    </source>
</evidence>
<keyword evidence="1" id="KW-0472">Membrane</keyword>
<name>A0A099KA86_COLPS</name>
<dbReference type="RefSeq" id="WP_033095464.1">
    <property type="nucleotide sequence ID" value="NZ_JQED01000055.1"/>
</dbReference>
<keyword evidence="1" id="KW-1133">Transmembrane helix</keyword>
<dbReference type="PATRIC" id="fig|28229.4.peg.3884"/>
<proteinExistence type="predicted"/>
<evidence type="ECO:0000313" key="2">
    <source>
        <dbReference type="EMBL" id="KGJ86997.1"/>
    </source>
</evidence>
<accession>A0A099KA86</accession>
<feature type="transmembrane region" description="Helical" evidence="1">
    <location>
        <begin position="30"/>
        <end position="51"/>
    </location>
</feature>
<feature type="transmembrane region" description="Helical" evidence="1">
    <location>
        <begin position="180"/>
        <end position="203"/>
    </location>
</feature>